<protein>
    <recommendedName>
        <fullName evidence="1">Beta-lactamase class A catalytic domain-containing protein</fullName>
    </recommendedName>
</protein>
<evidence type="ECO:0000259" key="1">
    <source>
        <dbReference type="Pfam" id="PF13354"/>
    </source>
</evidence>
<organism evidence="2 3">
    <name type="scientific">Flagellimonas chongwuensis</name>
    <dbReference type="NCBI Taxonomy" id="2697365"/>
    <lineage>
        <taxon>Bacteria</taxon>
        <taxon>Pseudomonadati</taxon>
        <taxon>Bacteroidota</taxon>
        <taxon>Flavobacteriia</taxon>
        <taxon>Flavobacteriales</taxon>
        <taxon>Flavobacteriaceae</taxon>
        <taxon>Flagellimonas</taxon>
    </lineage>
</organism>
<dbReference type="InterPro" id="IPR045155">
    <property type="entry name" value="Beta-lactam_cat"/>
</dbReference>
<reference evidence="2 3" key="1">
    <citation type="submission" date="2020-01" db="EMBL/GenBank/DDBJ databases">
        <title>Draft Genome Analysis of Muricauda sp. HICW Isolated from coastal seawater of PR China.</title>
        <authorList>
            <person name="Chen M.-X."/>
        </authorList>
    </citation>
    <scope>NUCLEOTIDE SEQUENCE [LARGE SCALE GENOMIC DNA]</scope>
    <source>
        <strain evidence="2 3">HICW</strain>
    </source>
</reference>
<dbReference type="SUPFAM" id="SSF56601">
    <property type="entry name" value="beta-lactamase/transpeptidase-like"/>
    <property type="match status" value="1"/>
</dbReference>
<dbReference type="PROSITE" id="PS51257">
    <property type="entry name" value="PROKAR_LIPOPROTEIN"/>
    <property type="match status" value="1"/>
</dbReference>
<keyword evidence="3" id="KW-1185">Reference proteome</keyword>
<dbReference type="AlphaFoldDB" id="A0A850NKF3"/>
<dbReference type="Gene3D" id="3.40.710.10">
    <property type="entry name" value="DD-peptidase/beta-lactamase superfamily"/>
    <property type="match status" value="1"/>
</dbReference>
<dbReference type="InterPro" id="IPR012338">
    <property type="entry name" value="Beta-lactam/transpept-like"/>
</dbReference>
<dbReference type="RefSeq" id="WP_176621123.1">
    <property type="nucleotide sequence ID" value="NZ_WYET01000008.1"/>
</dbReference>
<sequence length="377" mass="43038">MRFKIAVVCSLILGTSCSKNPPDNPLTEALSSENNKIRRVMDNLDEHEIQVRYTRIDRKNDSIIFTDFDFQVDKNNYFYPASTVKFPAAVAALEKLNTIDSLSMDTRFFVEGDSVETTFAKAISEIFAVSDNAANNRLIEFLGQDEVNDRMKKRGVSPIRIAHRLSTENADDVTTKPLVFYLNDSTTYLSEPIINSPIRPIKLKGIKKGKGYIADESLQTGPFDFALKNYYPIEAQTALLKRIIFPEAFPKDERFNLSDGQRTYLLDTMHTLPPQLGYDPEEFYDSYVKFFMFGDTTDPIPDHIKIYNKVGYAYGTLTDCAYIKDTKNDIDFMITATILVNSNGIFNDNTYEYDEVGIPFLAQLGKELYELELSRKR</sequence>
<evidence type="ECO:0000313" key="3">
    <source>
        <dbReference type="Proteomes" id="UP000558089"/>
    </source>
</evidence>
<dbReference type="EMBL" id="WYET01000008">
    <property type="protein sequence ID" value="NVN19580.1"/>
    <property type="molecule type" value="Genomic_DNA"/>
</dbReference>
<name>A0A850NKF3_9FLAO</name>
<accession>A0A850NKF3</accession>
<feature type="domain" description="Beta-lactamase class A catalytic" evidence="1">
    <location>
        <begin position="69"/>
        <end position="326"/>
    </location>
</feature>
<dbReference type="Pfam" id="PF13354">
    <property type="entry name" value="Beta-lactamase2"/>
    <property type="match status" value="1"/>
</dbReference>
<evidence type="ECO:0000313" key="2">
    <source>
        <dbReference type="EMBL" id="NVN19580.1"/>
    </source>
</evidence>
<gene>
    <name evidence="2" type="ORF">GUA46_14615</name>
</gene>
<proteinExistence type="predicted"/>
<dbReference type="GO" id="GO:0030655">
    <property type="term" value="P:beta-lactam antibiotic catabolic process"/>
    <property type="evidence" value="ECO:0007669"/>
    <property type="project" value="InterPro"/>
</dbReference>
<dbReference type="Proteomes" id="UP000558089">
    <property type="component" value="Unassembled WGS sequence"/>
</dbReference>
<comment type="caution">
    <text evidence="2">The sequence shown here is derived from an EMBL/GenBank/DDBJ whole genome shotgun (WGS) entry which is preliminary data.</text>
</comment>
<dbReference type="GO" id="GO:0008800">
    <property type="term" value="F:beta-lactamase activity"/>
    <property type="evidence" value="ECO:0007669"/>
    <property type="project" value="InterPro"/>
</dbReference>